<dbReference type="AlphaFoldDB" id="A0AAD5X7M8"/>
<evidence type="ECO:0000313" key="2">
    <source>
        <dbReference type="EMBL" id="KAJ3086311.1"/>
    </source>
</evidence>
<keyword evidence="1" id="KW-0732">Signal</keyword>
<evidence type="ECO:0000313" key="3">
    <source>
        <dbReference type="Proteomes" id="UP001211907"/>
    </source>
</evidence>
<dbReference type="EMBL" id="JADGJH010004308">
    <property type="protein sequence ID" value="KAJ3086311.1"/>
    <property type="molecule type" value="Genomic_DNA"/>
</dbReference>
<proteinExistence type="predicted"/>
<gene>
    <name evidence="2" type="ORF">HK100_008749</name>
</gene>
<accession>A0AAD5X7M8</accession>
<protein>
    <submittedName>
        <fullName evidence="2">Uncharacterized protein</fullName>
    </submittedName>
</protein>
<reference evidence="2" key="1">
    <citation type="submission" date="2020-05" db="EMBL/GenBank/DDBJ databases">
        <title>Phylogenomic resolution of chytrid fungi.</title>
        <authorList>
            <person name="Stajich J.E."/>
            <person name="Amses K."/>
            <person name="Simmons R."/>
            <person name="Seto K."/>
            <person name="Myers J."/>
            <person name="Bonds A."/>
            <person name="Quandt C.A."/>
            <person name="Barry K."/>
            <person name="Liu P."/>
            <person name="Grigoriev I."/>
            <person name="Longcore J.E."/>
            <person name="James T.Y."/>
        </authorList>
    </citation>
    <scope>NUCLEOTIDE SEQUENCE</scope>
    <source>
        <strain evidence="2">JEL0513</strain>
    </source>
</reference>
<feature type="chain" id="PRO_5041896984" evidence="1">
    <location>
        <begin position="21"/>
        <end position="105"/>
    </location>
</feature>
<name>A0AAD5X7M8_9FUNG</name>
<feature type="non-terminal residue" evidence="2">
    <location>
        <position position="105"/>
    </location>
</feature>
<keyword evidence="3" id="KW-1185">Reference proteome</keyword>
<evidence type="ECO:0000256" key="1">
    <source>
        <dbReference type="SAM" id="SignalP"/>
    </source>
</evidence>
<organism evidence="2 3">
    <name type="scientific">Physocladia obscura</name>
    <dbReference type="NCBI Taxonomy" id="109957"/>
    <lineage>
        <taxon>Eukaryota</taxon>
        <taxon>Fungi</taxon>
        <taxon>Fungi incertae sedis</taxon>
        <taxon>Chytridiomycota</taxon>
        <taxon>Chytridiomycota incertae sedis</taxon>
        <taxon>Chytridiomycetes</taxon>
        <taxon>Chytridiales</taxon>
        <taxon>Chytriomycetaceae</taxon>
        <taxon>Physocladia</taxon>
    </lineage>
</organism>
<feature type="signal peptide" evidence="1">
    <location>
        <begin position="1"/>
        <end position="20"/>
    </location>
</feature>
<dbReference type="Proteomes" id="UP001211907">
    <property type="component" value="Unassembled WGS sequence"/>
</dbReference>
<comment type="caution">
    <text evidence="2">The sequence shown here is derived from an EMBL/GenBank/DDBJ whole genome shotgun (WGS) entry which is preliminary data.</text>
</comment>
<sequence>MPNSWIIRLTLSVAVGICSAGNATFGISYPDLPPLSSDVVIENWHPATKRDGIYSGDAIISSSTGAYLSICEACDLYSSSFNIRMAFQTDCNLVIYEGVDINSEN</sequence>